<evidence type="ECO:0000256" key="8">
    <source>
        <dbReference type="ARBA" id="ARBA00023004"/>
    </source>
</evidence>
<comment type="caution">
    <text evidence="12">The sequence shown here is derived from an EMBL/GenBank/DDBJ whole genome shotgun (WGS) entry which is preliminary data.</text>
</comment>
<dbReference type="SUPFAM" id="SSF51182">
    <property type="entry name" value="RmlC-like cupins"/>
    <property type="match status" value="1"/>
</dbReference>
<evidence type="ECO:0000313" key="12">
    <source>
        <dbReference type="EMBL" id="GER56234.1"/>
    </source>
</evidence>
<evidence type="ECO:0000256" key="6">
    <source>
        <dbReference type="ARBA" id="ARBA00022964"/>
    </source>
</evidence>
<name>A0A5A7RGD0_STRAF</name>
<dbReference type="PANTHER" id="PTHR23418:SF0">
    <property type="entry name" value="ACIREDUCTONE DIOXYGENASE"/>
    <property type="match status" value="1"/>
</dbReference>
<dbReference type="InterPro" id="IPR014710">
    <property type="entry name" value="RmlC-like_jellyroll"/>
</dbReference>
<dbReference type="Proteomes" id="UP000325081">
    <property type="component" value="Unassembled WGS sequence"/>
</dbReference>
<proteinExistence type="predicted"/>
<dbReference type="GO" id="GO:0009086">
    <property type="term" value="P:methionine biosynthetic process"/>
    <property type="evidence" value="ECO:0007669"/>
    <property type="project" value="UniProtKB-KW"/>
</dbReference>
<dbReference type="OrthoDB" id="1867259at2759"/>
<evidence type="ECO:0000256" key="5">
    <source>
        <dbReference type="ARBA" id="ARBA00022723"/>
    </source>
</evidence>
<dbReference type="CDD" id="cd02232">
    <property type="entry name" value="cupin_ARD"/>
    <property type="match status" value="1"/>
</dbReference>
<accession>A0A5A7RGD0</accession>
<evidence type="ECO:0000256" key="3">
    <source>
        <dbReference type="ARBA" id="ARBA00022596"/>
    </source>
</evidence>
<reference evidence="13" key="1">
    <citation type="journal article" date="2019" name="Curr. Biol.">
        <title>Genome Sequence of Striga asiatica Provides Insight into the Evolution of Plant Parasitism.</title>
        <authorList>
            <person name="Yoshida S."/>
            <person name="Kim S."/>
            <person name="Wafula E.K."/>
            <person name="Tanskanen J."/>
            <person name="Kim Y.M."/>
            <person name="Honaas L."/>
            <person name="Yang Z."/>
            <person name="Spallek T."/>
            <person name="Conn C.E."/>
            <person name="Ichihashi Y."/>
            <person name="Cheong K."/>
            <person name="Cui S."/>
            <person name="Der J.P."/>
            <person name="Gundlach H."/>
            <person name="Jiao Y."/>
            <person name="Hori C."/>
            <person name="Ishida J.K."/>
            <person name="Kasahara H."/>
            <person name="Kiba T."/>
            <person name="Kim M.S."/>
            <person name="Koo N."/>
            <person name="Laohavisit A."/>
            <person name="Lee Y.H."/>
            <person name="Lumba S."/>
            <person name="McCourt P."/>
            <person name="Mortimer J.C."/>
            <person name="Mutuku J.M."/>
            <person name="Nomura T."/>
            <person name="Sasaki-Sekimoto Y."/>
            <person name="Seto Y."/>
            <person name="Wang Y."/>
            <person name="Wakatake T."/>
            <person name="Sakakibara H."/>
            <person name="Demura T."/>
            <person name="Yamaguchi S."/>
            <person name="Yoneyama K."/>
            <person name="Manabe R.I."/>
            <person name="Nelson D.C."/>
            <person name="Schulman A.H."/>
            <person name="Timko M.P."/>
            <person name="dePamphilis C.W."/>
            <person name="Choi D."/>
            <person name="Shirasu K."/>
        </authorList>
    </citation>
    <scope>NUCLEOTIDE SEQUENCE [LARGE SCALE GENOMIC DNA]</scope>
    <source>
        <strain evidence="13">cv. UVA1</strain>
    </source>
</reference>
<dbReference type="GO" id="GO:0010309">
    <property type="term" value="F:acireductone dioxygenase [iron(II)-requiring] activity"/>
    <property type="evidence" value="ECO:0007669"/>
    <property type="project" value="UniProtKB-EC"/>
</dbReference>
<keyword evidence="4" id="KW-0028">Amino-acid biosynthesis</keyword>
<gene>
    <name evidence="12" type="ORF">STAS_33955</name>
</gene>
<dbReference type="EC" id="1.13.11.54" evidence="10"/>
<evidence type="ECO:0000256" key="7">
    <source>
        <dbReference type="ARBA" id="ARBA00023002"/>
    </source>
</evidence>
<keyword evidence="7" id="KW-0560">Oxidoreductase</keyword>
<comment type="catalytic activity">
    <reaction evidence="1">
        <text>1,2-dihydroxy-5-(methylsulfanyl)pent-1-en-3-one + O2 = 4-methylsulfanyl-2-oxobutanoate + formate + 2 H(+)</text>
        <dbReference type="Rhea" id="RHEA:24504"/>
        <dbReference type="ChEBI" id="CHEBI:15378"/>
        <dbReference type="ChEBI" id="CHEBI:15379"/>
        <dbReference type="ChEBI" id="CHEBI:15740"/>
        <dbReference type="ChEBI" id="CHEBI:16723"/>
        <dbReference type="ChEBI" id="CHEBI:49252"/>
        <dbReference type="EC" id="1.13.11.54"/>
    </reaction>
</comment>
<keyword evidence="5" id="KW-0479">Metal-binding</keyword>
<dbReference type="Gene3D" id="2.60.120.10">
    <property type="entry name" value="Jelly Rolls"/>
    <property type="match status" value="1"/>
</dbReference>
<dbReference type="EMBL" id="BKCP01012625">
    <property type="protein sequence ID" value="GER56234.1"/>
    <property type="molecule type" value="Genomic_DNA"/>
</dbReference>
<comment type="cofactor">
    <cofactor evidence="2">
        <name>Fe(2+)</name>
        <dbReference type="ChEBI" id="CHEBI:29033"/>
    </cofactor>
</comment>
<dbReference type="AlphaFoldDB" id="A0A5A7RGD0"/>
<evidence type="ECO:0000256" key="9">
    <source>
        <dbReference type="ARBA" id="ARBA00023167"/>
    </source>
</evidence>
<keyword evidence="13" id="KW-1185">Reference proteome</keyword>
<dbReference type="InterPro" id="IPR004313">
    <property type="entry name" value="ARD"/>
</dbReference>
<keyword evidence="3" id="KW-0533">Nickel</keyword>
<organism evidence="12 13">
    <name type="scientific">Striga asiatica</name>
    <name type="common">Asiatic witchweed</name>
    <name type="synonym">Buchnera asiatica</name>
    <dbReference type="NCBI Taxonomy" id="4170"/>
    <lineage>
        <taxon>Eukaryota</taxon>
        <taxon>Viridiplantae</taxon>
        <taxon>Streptophyta</taxon>
        <taxon>Embryophyta</taxon>
        <taxon>Tracheophyta</taxon>
        <taxon>Spermatophyta</taxon>
        <taxon>Magnoliopsida</taxon>
        <taxon>eudicotyledons</taxon>
        <taxon>Gunneridae</taxon>
        <taxon>Pentapetalae</taxon>
        <taxon>asterids</taxon>
        <taxon>lamiids</taxon>
        <taxon>Lamiales</taxon>
        <taxon>Orobanchaceae</taxon>
        <taxon>Buchnereae</taxon>
        <taxon>Striga</taxon>
    </lineage>
</organism>
<dbReference type="PANTHER" id="PTHR23418">
    <property type="entry name" value="ACIREDUCTONE DIOXYGENASE"/>
    <property type="match status" value="1"/>
</dbReference>
<evidence type="ECO:0000256" key="11">
    <source>
        <dbReference type="SAM" id="MobiDB-lite"/>
    </source>
</evidence>
<dbReference type="InterPro" id="IPR011051">
    <property type="entry name" value="RmlC_Cupin_sf"/>
</dbReference>
<evidence type="ECO:0000256" key="10">
    <source>
        <dbReference type="ARBA" id="ARBA00039005"/>
    </source>
</evidence>
<evidence type="ECO:0000256" key="4">
    <source>
        <dbReference type="ARBA" id="ARBA00022605"/>
    </source>
</evidence>
<evidence type="ECO:0000313" key="13">
    <source>
        <dbReference type="Proteomes" id="UP000325081"/>
    </source>
</evidence>
<keyword evidence="8" id="KW-0408">Iron</keyword>
<keyword evidence="9" id="KW-0486">Methionine biosynthesis</keyword>
<evidence type="ECO:0000256" key="1">
    <source>
        <dbReference type="ARBA" id="ARBA00000428"/>
    </source>
</evidence>
<keyword evidence="6 12" id="KW-0223">Dioxygenase</keyword>
<sequence>MYDGGKKAAGSILSNVIKSKIDGEYARNCPGNEYIELHGIPLITRNLDLVRTPSERPHDIDIDLAFTTSTSPSLFTTEHRPRSSTSALHSSRPRLHDSSRPRRNLKSELEVLSWRLDADNYETDPELKTIREARGHGMDFCEVCPEKLPNYDEKIKNIFEERLHTDEEIWYCVAGSGYFDVRDRDESCIRVWVKKGALIVLPAGIYHRFTLDSVNYIKVRISGACVKLLLTRMLAFKLVLDGQTRDQS</sequence>
<dbReference type="GO" id="GO:0046872">
    <property type="term" value="F:metal ion binding"/>
    <property type="evidence" value="ECO:0007669"/>
    <property type="project" value="UniProtKB-KW"/>
</dbReference>
<dbReference type="Pfam" id="PF03079">
    <property type="entry name" value="ARD"/>
    <property type="match status" value="1"/>
</dbReference>
<feature type="region of interest" description="Disordered" evidence="11">
    <location>
        <begin position="73"/>
        <end position="102"/>
    </location>
</feature>
<evidence type="ECO:0000256" key="2">
    <source>
        <dbReference type="ARBA" id="ARBA00001954"/>
    </source>
</evidence>
<protein>
    <recommendedName>
        <fullName evidence="10">acireductone dioxygenase (Fe(2+)-requiring)</fullName>
        <ecNumber evidence="10">1.13.11.54</ecNumber>
    </recommendedName>
</protein>